<dbReference type="PATRIC" id="fig|1470200.3.peg.1672"/>
<dbReference type="EMBL" id="JTDO01000003">
    <property type="protein sequence ID" value="KLT73536.1"/>
    <property type="molecule type" value="Genomic_DNA"/>
</dbReference>
<feature type="chain" id="PRO_5005246776" evidence="1">
    <location>
        <begin position="20"/>
        <end position="70"/>
    </location>
</feature>
<evidence type="ECO:0000256" key="1">
    <source>
        <dbReference type="SAM" id="SignalP"/>
    </source>
</evidence>
<organism evidence="2 3">
    <name type="scientific">Neisseria arctica</name>
    <dbReference type="NCBI Taxonomy" id="1470200"/>
    <lineage>
        <taxon>Bacteria</taxon>
        <taxon>Pseudomonadati</taxon>
        <taxon>Pseudomonadota</taxon>
        <taxon>Betaproteobacteria</taxon>
        <taxon>Neisseriales</taxon>
        <taxon>Neisseriaceae</taxon>
        <taxon>Neisseria</taxon>
    </lineage>
</organism>
<dbReference type="Proteomes" id="UP000036027">
    <property type="component" value="Unassembled WGS sequence"/>
</dbReference>
<feature type="signal peptide" evidence="1">
    <location>
        <begin position="1"/>
        <end position="19"/>
    </location>
</feature>
<proteinExistence type="predicted"/>
<comment type="caution">
    <text evidence="2">The sequence shown here is derived from an EMBL/GenBank/DDBJ whole genome shotgun (WGS) entry which is preliminary data.</text>
</comment>
<reference evidence="2 3" key="1">
    <citation type="submission" date="2014-11" db="EMBL/GenBank/DDBJ databases">
        <title>Genome of a novel goose pathogen.</title>
        <authorList>
            <person name="Hansen C.M."/>
            <person name="Hueffer K."/>
            <person name="Choi S.C."/>
        </authorList>
    </citation>
    <scope>NUCLEOTIDE SEQUENCE [LARGE SCALE GENOMIC DNA]</scope>
    <source>
        <strain evidence="2 3">KH1503</strain>
    </source>
</reference>
<evidence type="ECO:0000313" key="2">
    <source>
        <dbReference type="EMBL" id="KLT73536.1"/>
    </source>
</evidence>
<sequence length="70" mass="7271">MKKVMLTLALMAATGSVFAMGAKPAPAAPNYDGSGVCTREYDPVPYVAKDGRTLTAPNPCVAAKWKAQGI</sequence>
<keyword evidence="1" id="KW-0732">Signal</keyword>
<dbReference type="AlphaFoldDB" id="A0A0J0YTV7"/>
<dbReference type="RefSeq" id="WP_047760414.1">
    <property type="nucleotide sequence ID" value="NZ_CP091510.1"/>
</dbReference>
<accession>A0A0J0YTV7</accession>
<protein>
    <submittedName>
        <fullName evidence="2">Uncharacterized protein</fullName>
    </submittedName>
</protein>
<keyword evidence="3" id="KW-1185">Reference proteome</keyword>
<gene>
    <name evidence="2" type="ORF">PL75_02950</name>
</gene>
<name>A0A0J0YTV7_9NEIS</name>
<evidence type="ECO:0000313" key="3">
    <source>
        <dbReference type="Proteomes" id="UP000036027"/>
    </source>
</evidence>